<dbReference type="SUPFAM" id="SSF47113">
    <property type="entry name" value="Histone-fold"/>
    <property type="match status" value="1"/>
</dbReference>
<gene>
    <name evidence="8" type="ORF">UNLARM2_0137</name>
</gene>
<proteinExistence type="inferred from homology"/>
<reference evidence="8 9" key="2">
    <citation type="journal article" date="2010" name="Proc. Natl. Acad. Sci. U.S.A.">
        <title>Enigmatic, ultrasmall, uncultivated Archaea.</title>
        <authorList>
            <person name="Baker B.J."/>
            <person name="Comolli L.R."/>
            <person name="Dick G.J."/>
            <person name="Hauser L.J."/>
            <person name="Hyatt D."/>
            <person name="Dill B.D."/>
            <person name="Land M.L."/>
            <person name="Verberkmoes N.C."/>
            <person name="Hettich R.L."/>
            <person name="Banfield J.F."/>
        </authorList>
    </citation>
    <scope>NUCLEOTIDE SEQUENCE [LARGE SCALE GENOMIC DNA]</scope>
    <source>
        <strain evidence="8">ARMAN-2</strain>
    </source>
</reference>
<evidence type="ECO:0000256" key="3">
    <source>
        <dbReference type="ARBA" id="ARBA00008264"/>
    </source>
</evidence>
<dbReference type="InterPro" id="IPR009072">
    <property type="entry name" value="Histone-fold"/>
</dbReference>
<sequence>MYITKSTVKKMLKGAGATRVSESALSYFQEQLEKIALKAASNSVKLSKHAKRKTVEESDVKLSFQ</sequence>
<dbReference type="AlphaFoldDB" id="C7DGD3"/>
<evidence type="ECO:0000256" key="5">
    <source>
        <dbReference type="ARBA" id="ARBA00022490"/>
    </source>
</evidence>
<dbReference type="InterPro" id="IPR003958">
    <property type="entry name" value="CBFA_NFYB_domain"/>
</dbReference>
<name>C7DGD3_MICA2</name>
<evidence type="ECO:0000256" key="2">
    <source>
        <dbReference type="ARBA" id="ARBA00004496"/>
    </source>
</evidence>
<keyword evidence="4" id="KW-0158">Chromosome</keyword>
<evidence type="ECO:0000313" key="9">
    <source>
        <dbReference type="Proteomes" id="UP000332487"/>
    </source>
</evidence>
<evidence type="ECO:0000256" key="1">
    <source>
        <dbReference type="ARBA" id="ARBA00004286"/>
    </source>
</evidence>
<accession>C7DGD3</accession>
<dbReference type="GO" id="GO:0046982">
    <property type="term" value="F:protein heterodimerization activity"/>
    <property type="evidence" value="ECO:0007669"/>
    <property type="project" value="InterPro"/>
</dbReference>
<evidence type="ECO:0000256" key="6">
    <source>
        <dbReference type="ARBA" id="ARBA00023125"/>
    </source>
</evidence>
<dbReference type="Gene3D" id="1.10.20.10">
    <property type="entry name" value="Histone, subunit A"/>
    <property type="match status" value="1"/>
</dbReference>
<evidence type="ECO:0000313" key="8">
    <source>
        <dbReference type="EMBL" id="EET90461.1"/>
    </source>
</evidence>
<comment type="subcellular location">
    <subcellularLocation>
        <location evidence="1">Chromosome</location>
    </subcellularLocation>
    <subcellularLocation>
        <location evidence="2">Cytoplasm</location>
    </subcellularLocation>
</comment>
<dbReference type="GO" id="GO:0005737">
    <property type="term" value="C:cytoplasm"/>
    <property type="evidence" value="ECO:0007669"/>
    <property type="project" value="UniProtKB-SubCell"/>
</dbReference>
<evidence type="ECO:0000256" key="4">
    <source>
        <dbReference type="ARBA" id="ARBA00022454"/>
    </source>
</evidence>
<organism evidence="8 9">
    <name type="scientific">Candidatus Micrarchaeum acidiphilum ARMAN-2</name>
    <dbReference type="NCBI Taxonomy" id="425595"/>
    <lineage>
        <taxon>Archaea</taxon>
        <taxon>Candidatus Micrarchaeota</taxon>
        <taxon>Candidatus Micrarchaeia</taxon>
        <taxon>Candidatus Micrarchaeales</taxon>
        <taxon>Candidatus Micrarchaeaceae</taxon>
        <taxon>Candidatus Micrarchaeum</taxon>
    </lineage>
</organism>
<dbReference type="InterPro" id="IPR050947">
    <property type="entry name" value="Archaeal_histone_HMF"/>
</dbReference>
<dbReference type="PANTHER" id="PTHR47828">
    <property type="entry name" value="ARCHAEAL HISTONE A"/>
    <property type="match status" value="1"/>
</dbReference>
<dbReference type="Pfam" id="PF00808">
    <property type="entry name" value="CBFD_NFYB_HMF"/>
    <property type="match status" value="1"/>
</dbReference>
<keyword evidence="9" id="KW-1185">Reference proteome</keyword>
<reference evidence="8 9" key="1">
    <citation type="journal article" date="2009" name="Genome Biol.">
        <title>Community-wide analysis of microbial genome sequence signatures.</title>
        <authorList>
            <person name="Dick G.J."/>
            <person name="Andersson A.F."/>
            <person name="Baker B.J."/>
            <person name="Simmons S.L."/>
            <person name="Thomas B.C."/>
            <person name="Yelton A.P."/>
            <person name="Banfield J.F."/>
        </authorList>
    </citation>
    <scope>NUCLEOTIDE SEQUENCE [LARGE SCALE GENOMIC DNA]</scope>
    <source>
        <strain evidence="8">ARMAN-2</strain>
    </source>
</reference>
<evidence type="ECO:0000259" key="7">
    <source>
        <dbReference type="Pfam" id="PF00808"/>
    </source>
</evidence>
<dbReference type="InterPro" id="IPR050004">
    <property type="entry name" value="HmfB-like"/>
</dbReference>
<protein>
    <submittedName>
        <fullName evidence="8">Transcription factor CBF/NF-Y/histone domain protein</fullName>
    </submittedName>
</protein>
<keyword evidence="6" id="KW-0238">DNA-binding</keyword>
<feature type="domain" description="Transcription factor CBF/NF-Y/archaeal histone" evidence="7">
    <location>
        <begin position="5"/>
        <end position="62"/>
    </location>
</feature>
<dbReference type="PANTHER" id="PTHR47828:SF1">
    <property type="entry name" value="ARCHAEAL HISTONE A"/>
    <property type="match status" value="1"/>
</dbReference>
<dbReference type="GO" id="GO:0003677">
    <property type="term" value="F:DNA binding"/>
    <property type="evidence" value="ECO:0007669"/>
    <property type="project" value="UniProtKB-KW"/>
</dbReference>
<dbReference type="GO" id="GO:0005694">
    <property type="term" value="C:chromosome"/>
    <property type="evidence" value="ECO:0007669"/>
    <property type="project" value="UniProtKB-SubCell"/>
</dbReference>
<keyword evidence="5" id="KW-0963">Cytoplasm</keyword>
<comment type="similarity">
    <text evidence="3">Belongs to the archaeal histone HMF family.</text>
</comment>
<dbReference type="NCBIfam" id="NF043032">
    <property type="entry name" value="archaea_histone"/>
    <property type="match status" value="1"/>
</dbReference>
<dbReference type="CDD" id="cd22909">
    <property type="entry name" value="HFD_archaea_histone-like"/>
    <property type="match status" value="1"/>
</dbReference>
<dbReference type="EMBL" id="GG697237">
    <property type="protein sequence ID" value="EET90461.1"/>
    <property type="molecule type" value="Genomic_DNA"/>
</dbReference>
<dbReference type="Proteomes" id="UP000332487">
    <property type="component" value="Unassembled WGS sequence"/>
</dbReference>